<reference evidence="7 8" key="1">
    <citation type="submission" date="2021-05" db="EMBL/GenBank/DDBJ databases">
        <title>Genome Assembly of Synthetic Allotetraploid Brassica napus Reveals Homoeologous Exchanges between Subgenomes.</title>
        <authorList>
            <person name="Davis J.T."/>
        </authorList>
    </citation>
    <scope>NUCLEOTIDE SEQUENCE [LARGE SCALE GENOMIC DNA]</scope>
    <source>
        <strain evidence="8">cv. Da-Ae</strain>
        <tissue evidence="7">Seedling</tissue>
    </source>
</reference>
<dbReference type="Gene3D" id="2.90.10.10">
    <property type="entry name" value="Bulb-type lectin domain"/>
    <property type="match status" value="1"/>
</dbReference>
<evidence type="ECO:0000256" key="5">
    <source>
        <dbReference type="SAM" id="SignalP"/>
    </source>
</evidence>
<evidence type="ECO:0000259" key="6">
    <source>
        <dbReference type="PROSITE" id="PS50927"/>
    </source>
</evidence>
<evidence type="ECO:0000313" key="8">
    <source>
        <dbReference type="Proteomes" id="UP000824890"/>
    </source>
</evidence>
<proteinExistence type="predicted"/>
<dbReference type="Pfam" id="PF01453">
    <property type="entry name" value="B_lectin"/>
    <property type="match status" value="1"/>
</dbReference>
<evidence type="ECO:0000256" key="4">
    <source>
        <dbReference type="SAM" id="MobiDB-lite"/>
    </source>
</evidence>
<dbReference type="Proteomes" id="UP000824890">
    <property type="component" value="Unassembled WGS sequence"/>
</dbReference>
<evidence type="ECO:0000256" key="3">
    <source>
        <dbReference type="ARBA" id="ARBA00023180"/>
    </source>
</evidence>
<feature type="domain" description="Bulb-type lectin" evidence="6">
    <location>
        <begin position="6"/>
        <end position="134"/>
    </location>
</feature>
<dbReference type="PIRSF" id="PIRSF002686">
    <property type="entry name" value="SLG"/>
    <property type="match status" value="1"/>
</dbReference>
<keyword evidence="1 5" id="KW-0732">Signal</keyword>
<name>A0ABQ7WYH7_BRANA</name>
<protein>
    <recommendedName>
        <fullName evidence="6">Bulb-type lectin domain-containing protein</fullName>
    </recommendedName>
</protein>
<dbReference type="InterPro" id="IPR035446">
    <property type="entry name" value="SLSG/EP1"/>
</dbReference>
<evidence type="ECO:0000256" key="1">
    <source>
        <dbReference type="ARBA" id="ARBA00022729"/>
    </source>
</evidence>
<dbReference type="PROSITE" id="PS50927">
    <property type="entry name" value="BULB_LECTIN"/>
    <property type="match status" value="1"/>
</dbReference>
<dbReference type="SUPFAM" id="SSF51110">
    <property type="entry name" value="alpha-D-mannose-specific plant lectins"/>
    <property type="match status" value="1"/>
</dbReference>
<dbReference type="CDD" id="cd00028">
    <property type="entry name" value="B_lectin"/>
    <property type="match status" value="1"/>
</dbReference>
<keyword evidence="8" id="KW-1185">Reference proteome</keyword>
<evidence type="ECO:0000313" key="7">
    <source>
        <dbReference type="EMBL" id="KAH0845315.1"/>
    </source>
</evidence>
<evidence type="ECO:0000256" key="2">
    <source>
        <dbReference type="ARBA" id="ARBA00023157"/>
    </source>
</evidence>
<dbReference type="EMBL" id="JAGKQM010002785">
    <property type="protein sequence ID" value="KAH0845315.1"/>
    <property type="molecule type" value="Genomic_DNA"/>
</dbReference>
<comment type="caution">
    <text evidence="7">The sequence shown here is derived from an EMBL/GenBank/DDBJ whole genome shotgun (WGS) entry which is preliminary data.</text>
</comment>
<dbReference type="PANTHER" id="PTHR32444:SF10">
    <property type="entry name" value="CURCULIN-LIKE (MANNOSE-BINDING) LECTIN FAMILY PROTEIN-RELATED"/>
    <property type="match status" value="1"/>
</dbReference>
<feature type="region of interest" description="Disordered" evidence="4">
    <location>
        <begin position="451"/>
        <end position="479"/>
    </location>
</feature>
<dbReference type="SMART" id="SM00108">
    <property type="entry name" value="B_lectin"/>
    <property type="match status" value="1"/>
</dbReference>
<feature type="chain" id="PRO_5046104050" description="Bulb-type lectin domain-containing protein" evidence="5">
    <location>
        <begin position="24"/>
        <end position="479"/>
    </location>
</feature>
<keyword evidence="3" id="KW-0325">Glycoprotein</keyword>
<accession>A0ABQ7WYH7</accession>
<organism evidence="7 8">
    <name type="scientific">Brassica napus</name>
    <name type="common">Rape</name>
    <dbReference type="NCBI Taxonomy" id="3708"/>
    <lineage>
        <taxon>Eukaryota</taxon>
        <taxon>Viridiplantae</taxon>
        <taxon>Streptophyta</taxon>
        <taxon>Embryophyta</taxon>
        <taxon>Tracheophyta</taxon>
        <taxon>Spermatophyta</taxon>
        <taxon>Magnoliopsida</taxon>
        <taxon>eudicotyledons</taxon>
        <taxon>Gunneridae</taxon>
        <taxon>Pentapetalae</taxon>
        <taxon>rosids</taxon>
        <taxon>malvids</taxon>
        <taxon>Brassicales</taxon>
        <taxon>Brassicaceae</taxon>
        <taxon>Brassiceae</taxon>
        <taxon>Brassica</taxon>
    </lineage>
</organism>
<sequence>MKLQLDILLATALTIATVSMVIAQVPPEKQFRVLNEPSYAPYITDAYVLALRVGTRRDLDYTRWIWDANRNNPVGDNSTLSLGRDGNLVLAELDGQIKWQTNTANKGVTGFKILPNGNMVLHDKNDKFIWQSFDYPTDTLLVGQSLKLNGVNKLVSRTSDMDGSDGPYSMVLGDKGLTMYVNKTGQPLAYGGWPSQDFRGTVTFAVRREFDNLTEPSAYELLLEPAPEPTTTNPGNNRRLLQARPIGTGSGTINLSKVNYNGTISYLRLGSDGSLKAFSYFPPATYLEWEESFAFFSKNFVRPCGLPSFCGEFGYCSRGMCVGCPTPKGLFAWSEKCSAPKTTEFCGGRNKGKTVKYYKIVGVVHFNGPYVNDGQGPVSVNECKAKCDHDCKCLGYFYKEKDKKCLVAPLIECEGRRDGGGGVAAMAVEGVSVVMVAVQGVEAAVVSVQRENKSESTKINRGRERRQEEKRRKGEKRIY</sequence>
<feature type="signal peptide" evidence="5">
    <location>
        <begin position="1"/>
        <end position="23"/>
    </location>
</feature>
<dbReference type="InterPro" id="IPR036426">
    <property type="entry name" value="Bulb-type_lectin_dom_sf"/>
</dbReference>
<keyword evidence="2" id="KW-1015">Disulfide bond</keyword>
<dbReference type="InterPro" id="IPR001480">
    <property type="entry name" value="Bulb-type_lectin_dom"/>
</dbReference>
<gene>
    <name evidence="7" type="ORF">HID58_091828</name>
</gene>
<dbReference type="PANTHER" id="PTHR32444">
    <property type="entry name" value="BULB-TYPE LECTIN DOMAIN-CONTAINING PROTEIN"/>
    <property type="match status" value="1"/>
</dbReference>